<organism evidence="3 4">
    <name type="scientific">Caballeronia pedi</name>
    <dbReference type="NCBI Taxonomy" id="1777141"/>
    <lineage>
        <taxon>Bacteria</taxon>
        <taxon>Pseudomonadati</taxon>
        <taxon>Pseudomonadota</taxon>
        <taxon>Betaproteobacteria</taxon>
        <taxon>Burkholderiales</taxon>
        <taxon>Burkholderiaceae</taxon>
        <taxon>Caballeronia</taxon>
    </lineage>
</organism>
<dbReference type="Proteomes" id="UP000054911">
    <property type="component" value="Unassembled WGS sequence"/>
</dbReference>
<reference evidence="3" key="1">
    <citation type="submission" date="2016-01" db="EMBL/GenBank/DDBJ databases">
        <authorList>
            <person name="Peeters C."/>
        </authorList>
    </citation>
    <scope>NUCLEOTIDE SEQUENCE [LARGE SCALE GENOMIC DNA]</scope>
    <source>
        <strain evidence="3">LMG 29323</strain>
    </source>
</reference>
<evidence type="ECO:0000259" key="2">
    <source>
        <dbReference type="Pfam" id="PF15648"/>
    </source>
</evidence>
<feature type="compositionally biased region" description="Basic and acidic residues" evidence="1">
    <location>
        <begin position="82"/>
        <end position="91"/>
    </location>
</feature>
<evidence type="ECO:0000256" key="1">
    <source>
        <dbReference type="SAM" id="MobiDB-lite"/>
    </source>
</evidence>
<name>A0A158DBV8_9BURK</name>
<dbReference type="AlphaFoldDB" id="A0A158DBV8"/>
<keyword evidence="4" id="KW-1185">Reference proteome</keyword>
<proteinExistence type="predicted"/>
<feature type="region of interest" description="Disordered" evidence="1">
    <location>
        <begin position="69"/>
        <end position="98"/>
    </location>
</feature>
<dbReference type="InterPro" id="IPR028904">
    <property type="entry name" value="Tox-REase-5_dom"/>
</dbReference>
<feature type="domain" description="Tox-REase-5" evidence="2">
    <location>
        <begin position="12"/>
        <end position="112"/>
    </location>
</feature>
<sequence>MGPVNHSMPQLSAQYQQYVTGFPRGMEWIYMNKDFDGFQSSQCLLQEAKANYEFFFENNGKPNFMFLRGKGPKNHGKVKNRPAYERTRDQARGQSDIVRSSPPAKLNWYFMQLKFYTWATAEFAENGYAITMQFKPMNINQRVLR</sequence>
<comment type="caution">
    <text evidence="3">The sequence shown here is derived from an EMBL/GenBank/DDBJ whole genome shotgun (WGS) entry which is preliminary data.</text>
</comment>
<protein>
    <recommendedName>
        <fullName evidence="2">Tox-REase-5 domain-containing protein</fullName>
    </recommendedName>
</protein>
<accession>A0A158DBV8</accession>
<feature type="compositionally biased region" description="Basic residues" evidence="1">
    <location>
        <begin position="70"/>
        <end position="80"/>
    </location>
</feature>
<evidence type="ECO:0000313" key="4">
    <source>
        <dbReference type="Proteomes" id="UP000054911"/>
    </source>
</evidence>
<dbReference type="Pfam" id="PF15648">
    <property type="entry name" value="Tox-REase-5"/>
    <property type="match status" value="1"/>
</dbReference>
<evidence type="ECO:0000313" key="3">
    <source>
        <dbReference type="EMBL" id="SAK92038.1"/>
    </source>
</evidence>
<dbReference type="EMBL" id="FCOE02000035">
    <property type="protein sequence ID" value="SAK92038.1"/>
    <property type="molecule type" value="Genomic_DNA"/>
</dbReference>
<gene>
    <name evidence="3" type="ORF">AWB80_06633</name>
</gene>